<name>A0A2V1E677_9PLEO</name>
<reference evidence="11 12" key="1">
    <citation type="journal article" date="2018" name="Sci. Rep.">
        <title>Comparative genomics provides insights into the lifestyle and reveals functional heterogeneity of dark septate endophytic fungi.</title>
        <authorList>
            <person name="Knapp D.G."/>
            <person name="Nemeth J.B."/>
            <person name="Barry K."/>
            <person name="Hainaut M."/>
            <person name="Henrissat B."/>
            <person name="Johnson J."/>
            <person name="Kuo A."/>
            <person name="Lim J.H.P."/>
            <person name="Lipzen A."/>
            <person name="Nolan M."/>
            <person name="Ohm R.A."/>
            <person name="Tamas L."/>
            <person name="Grigoriev I.V."/>
            <person name="Spatafora J.W."/>
            <person name="Nagy L.G."/>
            <person name="Kovacs G.M."/>
        </authorList>
    </citation>
    <scope>NUCLEOTIDE SEQUENCE [LARGE SCALE GENOMIC DNA]</scope>
    <source>
        <strain evidence="11 12">DSE2036</strain>
    </source>
</reference>
<dbReference type="GO" id="GO:0005829">
    <property type="term" value="C:cytosol"/>
    <property type="evidence" value="ECO:0007669"/>
    <property type="project" value="UniProtKB-SubCell"/>
</dbReference>
<keyword evidence="5" id="KW-0648">Protein biosynthesis</keyword>
<accession>A0A2V1E677</accession>
<dbReference type="AlphaFoldDB" id="A0A2V1E677"/>
<evidence type="ECO:0000256" key="7">
    <source>
        <dbReference type="ARBA" id="ARBA00044229"/>
    </source>
</evidence>
<evidence type="ECO:0000256" key="3">
    <source>
        <dbReference type="ARBA" id="ARBA00022490"/>
    </source>
</evidence>
<dbReference type="Gene3D" id="2.160.10.10">
    <property type="entry name" value="Hexapeptide repeat proteins"/>
    <property type="match status" value="1"/>
</dbReference>
<dbReference type="InterPro" id="IPR011004">
    <property type="entry name" value="Trimer_LpxA-like_sf"/>
</dbReference>
<dbReference type="SUPFAM" id="SSF53448">
    <property type="entry name" value="Nucleotide-diphospho-sugar transferases"/>
    <property type="match status" value="1"/>
</dbReference>
<feature type="region of interest" description="Disordered" evidence="9">
    <location>
        <begin position="551"/>
        <end position="582"/>
    </location>
</feature>
<dbReference type="GO" id="GO:0003743">
    <property type="term" value="F:translation initiation factor activity"/>
    <property type="evidence" value="ECO:0007669"/>
    <property type="project" value="UniProtKB-KW"/>
</dbReference>
<evidence type="ECO:0000256" key="4">
    <source>
        <dbReference type="ARBA" id="ARBA00022540"/>
    </source>
</evidence>
<dbReference type="Gene3D" id="3.90.550.10">
    <property type="entry name" value="Spore Coat Polysaccharide Biosynthesis Protein SpsA, Chain A"/>
    <property type="match status" value="1"/>
</dbReference>
<keyword evidence="3" id="KW-0963">Cytoplasm</keyword>
<dbReference type="InterPro" id="IPR029044">
    <property type="entry name" value="Nucleotide-diphossugar_trans"/>
</dbReference>
<feature type="compositionally biased region" description="Polar residues" evidence="9">
    <location>
        <begin position="350"/>
        <end position="363"/>
    </location>
</feature>
<proteinExistence type="inferred from homology"/>
<evidence type="ECO:0000256" key="9">
    <source>
        <dbReference type="SAM" id="MobiDB-lite"/>
    </source>
</evidence>
<feature type="compositionally biased region" description="Acidic residues" evidence="9">
    <location>
        <begin position="553"/>
        <end position="582"/>
    </location>
</feature>
<dbReference type="PANTHER" id="PTHR45989">
    <property type="entry name" value="TRANSLATION INITIATION FACTOR EIF-2B SUBUNIT GAMMA"/>
    <property type="match status" value="1"/>
</dbReference>
<evidence type="ECO:0000313" key="12">
    <source>
        <dbReference type="Proteomes" id="UP000244855"/>
    </source>
</evidence>
<dbReference type="EMBL" id="KZ805318">
    <property type="protein sequence ID" value="PVI04780.1"/>
    <property type="molecule type" value="Genomic_DNA"/>
</dbReference>
<feature type="domain" description="Mannose-1-phosphate guanyltransferase C-terminal" evidence="10">
    <location>
        <begin position="451"/>
        <end position="536"/>
    </location>
</feature>
<dbReference type="InterPro" id="IPR056729">
    <property type="entry name" value="GMPPB_C"/>
</dbReference>
<evidence type="ECO:0000256" key="2">
    <source>
        <dbReference type="ARBA" id="ARBA00007878"/>
    </source>
</evidence>
<evidence type="ECO:0000256" key="1">
    <source>
        <dbReference type="ARBA" id="ARBA00004514"/>
    </source>
</evidence>
<comment type="subcellular location">
    <subcellularLocation>
        <location evidence="1">Cytoplasm</location>
        <location evidence="1">Cytosol</location>
    </subcellularLocation>
</comment>
<dbReference type="STRING" id="97972.A0A2V1E677"/>
<evidence type="ECO:0000256" key="6">
    <source>
        <dbReference type="ARBA" id="ARBA00044196"/>
    </source>
</evidence>
<comment type="similarity">
    <text evidence="2">Belongs to the eIF-2B gamma/epsilon subunits family.</text>
</comment>
<dbReference type="GO" id="GO:0002183">
    <property type="term" value="P:cytoplasmic translational initiation"/>
    <property type="evidence" value="ECO:0007669"/>
    <property type="project" value="TreeGrafter"/>
</dbReference>
<dbReference type="GO" id="GO:0005085">
    <property type="term" value="F:guanyl-nucleotide exchange factor activity"/>
    <property type="evidence" value="ECO:0007669"/>
    <property type="project" value="TreeGrafter"/>
</dbReference>
<keyword evidence="12" id="KW-1185">Reference proteome</keyword>
<protein>
    <recommendedName>
        <fullName evidence="6">Translation initiation factor eIF2B subunit gamma</fullName>
    </recommendedName>
    <alternativeName>
        <fullName evidence="7">eIF2B GDP-GTP exchange factor subunit gamma</fullName>
    </alternativeName>
</protein>
<dbReference type="InterPro" id="IPR051960">
    <property type="entry name" value="eIF2B_gamma"/>
</dbReference>
<feature type="compositionally biased region" description="Low complexity" evidence="9">
    <location>
        <begin position="336"/>
        <end position="349"/>
    </location>
</feature>
<keyword evidence="4" id="KW-0396">Initiation factor</keyword>
<feature type="region of interest" description="Disordered" evidence="9">
    <location>
        <begin position="333"/>
        <end position="363"/>
    </location>
</feature>
<gene>
    <name evidence="11" type="ORF">DM02DRAFT_611160</name>
</gene>
<dbReference type="CDD" id="cd04652">
    <property type="entry name" value="LbH_eIF2B_gamma_C"/>
    <property type="match status" value="1"/>
</dbReference>
<dbReference type="OrthoDB" id="10250549at2759"/>
<sequence>MPHATLPSPGFQAVILCGPGASLSTFTSSPKDIPKALLPIANRPMVWYPLEWCYRMGVTDITIITPPESLDAIDAAMSQNPHLTSLPSPKPDLLAPKELTHETGTGHLLRLPEVQKAIKSDFILLPCDIVCELDGTALADAWMVEEAGLGAASGGPKIGGGLNLRVGGEKLGRRGGLGVWYQTKGEGSKKGEETDFIATTPLPPAVVPPPTESLRRNITNLVYTVPTDTLKDITEENRSFPVRHSLIRRHGRIRMLTTHRDAHIYFFPYWVLEMIKKNEKFESVAEDVLGWWSKAGWQDGLGEKLGLRSIFHPEEESNSDSGSQVVEEEIDVSRFSSTSSKGHDSSTISAQTTTTLASRVRGSSISGGMKSLTADTKLKVPPILSYVQPTSPSAALIRRVDTAHLLLTISLRLAKLPAVEDANGGPVSPFAHQAKVTHKHLVPRKCRVETENSLLADNVIVEEKCNIKESVIGPNCKIGEGARLLRCLLMENVEVGPNVQLTDCILGRRCLIEGGAAKGDDRTVLKECEVQDGQVVEWGTESKGEKFMRFELPSDDGEGGFEGDDDDDEGLDGEGGDEGFGI</sequence>
<dbReference type="GO" id="GO:0005851">
    <property type="term" value="C:eukaryotic translation initiation factor 2B complex"/>
    <property type="evidence" value="ECO:0007669"/>
    <property type="project" value="TreeGrafter"/>
</dbReference>
<evidence type="ECO:0000256" key="8">
    <source>
        <dbReference type="ARBA" id="ARBA00046432"/>
    </source>
</evidence>
<comment type="subunit">
    <text evidence="8">Component of the translation initiation factor 2B (eIF2B) complex which is a heterodecamer of two sets of five different subunits: alpha, beta, gamma, delta and epsilon. Subunits alpha, beta and delta comprise a regulatory subcomplex and subunits epsilon and gamma comprise a catalytic subcomplex. Within the complex, the hexameric regulatory complex resides at the center, with the two heterodimeric catalytic subcomplexes bound on opposite sides.</text>
</comment>
<dbReference type="SUPFAM" id="SSF51161">
    <property type="entry name" value="Trimeric LpxA-like enzymes"/>
    <property type="match status" value="1"/>
</dbReference>
<dbReference type="Pfam" id="PF25087">
    <property type="entry name" value="GMPPB_C"/>
    <property type="match status" value="1"/>
</dbReference>
<dbReference type="PANTHER" id="PTHR45989:SF1">
    <property type="entry name" value="TRANSLATION INITIATION FACTOR EIF-2B SUBUNIT GAMMA"/>
    <property type="match status" value="1"/>
</dbReference>
<evidence type="ECO:0000313" key="11">
    <source>
        <dbReference type="EMBL" id="PVI04780.1"/>
    </source>
</evidence>
<dbReference type="Proteomes" id="UP000244855">
    <property type="component" value="Unassembled WGS sequence"/>
</dbReference>
<organism evidence="11 12">
    <name type="scientific">Periconia macrospinosa</name>
    <dbReference type="NCBI Taxonomy" id="97972"/>
    <lineage>
        <taxon>Eukaryota</taxon>
        <taxon>Fungi</taxon>
        <taxon>Dikarya</taxon>
        <taxon>Ascomycota</taxon>
        <taxon>Pezizomycotina</taxon>
        <taxon>Dothideomycetes</taxon>
        <taxon>Pleosporomycetidae</taxon>
        <taxon>Pleosporales</taxon>
        <taxon>Massarineae</taxon>
        <taxon>Periconiaceae</taxon>
        <taxon>Periconia</taxon>
    </lineage>
</organism>
<evidence type="ECO:0000259" key="10">
    <source>
        <dbReference type="Pfam" id="PF25087"/>
    </source>
</evidence>
<evidence type="ECO:0000256" key="5">
    <source>
        <dbReference type="ARBA" id="ARBA00022917"/>
    </source>
</evidence>